<dbReference type="SMART" id="SM00298">
    <property type="entry name" value="CHROMO"/>
    <property type="match status" value="1"/>
</dbReference>
<dbReference type="SUPFAM" id="SSF54160">
    <property type="entry name" value="Chromo domain-like"/>
    <property type="match status" value="1"/>
</dbReference>
<dbReference type="InterPro" id="IPR023779">
    <property type="entry name" value="Chromodomain_CS"/>
</dbReference>
<evidence type="ECO:0000256" key="1">
    <source>
        <dbReference type="ARBA" id="ARBA00004123"/>
    </source>
</evidence>
<feature type="domain" description="Chromo" evidence="4">
    <location>
        <begin position="424"/>
        <end position="485"/>
    </location>
</feature>
<organism evidence="5 6">
    <name type="scientific">Cimex lectularius</name>
    <name type="common">Bed bug</name>
    <name type="synonym">Acanthia lectularia</name>
    <dbReference type="NCBI Taxonomy" id="79782"/>
    <lineage>
        <taxon>Eukaryota</taxon>
        <taxon>Metazoa</taxon>
        <taxon>Ecdysozoa</taxon>
        <taxon>Arthropoda</taxon>
        <taxon>Hexapoda</taxon>
        <taxon>Insecta</taxon>
        <taxon>Pterygota</taxon>
        <taxon>Neoptera</taxon>
        <taxon>Paraneoptera</taxon>
        <taxon>Hemiptera</taxon>
        <taxon>Heteroptera</taxon>
        <taxon>Panheteroptera</taxon>
        <taxon>Cimicomorpha</taxon>
        <taxon>Cimicidae</taxon>
        <taxon>Cimex</taxon>
    </lineage>
</organism>
<feature type="region of interest" description="Disordered" evidence="3">
    <location>
        <begin position="147"/>
        <end position="184"/>
    </location>
</feature>
<dbReference type="InterPro" id="IPR016197">
    <property type="entry name" value="Chromo-like_dom_sf"/>
</dbReference>
<dbReference type="RefSeq" id="XP_014252322.1">
    <property type="nucleotide sequence ID" value="XM_014396836.2"/>
</dbReference>
<protein>
    <recommendedName>
        <fullName evidence="4">Chromo domain-containing protein</fullName>
    </recommendedName>
</protein>
<feature type="compositionally biased region" description="Gly residues" evidence="3">
    <location>
        <begin position="842"/>
        <end position="861"/>
    </location>
</feature>
<dbReference type="PROSITE" id="PS00598">
    <property type="entry name" value="CHROMO_1"/>
    <property type="match status" value="1"/>
</dbReference>
<evidence type="ECO:0000256" key="3">
    <source>
        <dbReference type="SAM" id="MobiDB-lite"/>
    </source>
</evidence>
<feature type="compositionally biased region" description="Basic and acidic residues" evidence="3">
    <location>
        <begin position="157"/>
        <end position="172"/>
    </location>
</feature>
<feature type="compositionally biased region" description="Polar residues" evidence="3">
    <location>
        <begin position="866"/>
        <end position="875"/>
    </location>
</feature>
<name>A0A8I6RYF6_CIMLE</name>
<evidence type="ECO:0000313" key="5">
    <source>
        <dbReference type="EnsemblMetazoa" id="XP_014252322.1"/>
    </source>
</evidence>
<dbReference type="InterPro" id="IPR023780">
    <property type="entry name" value="Chromo_domain"/>
</dbReference>
<dbReference type="EnsemblMetazoa" id="XM_014396827.2">
    <property type="protein sequence ID" value="XP_014252313.1"/>
    <property type="gene ID" value="LOC106668253"/>
</dbReference>
<feature type="compositionally biased region" description="Pro residues" evidence="3">
    <location>
        <begin position="911"/>
        <end position="923"/>
    </location>
</feature>
<keyword evidence="2" id="KW-0539">Nucleus</keyword>
<dbReference type="PROSITE" id="PS50013">
    <property type="entry name" value="CHROMO_2"/>
    <property type="match status" value="1"/>
</dbReference>
<dbReference type="OrthoDB" id="1918685at2759"/>
<feature type="compositionally biased region" description="Low complexity" evidence="3">
    <location>
        <begin position="479"/>
        <end position="489"/>
    </location>
</feature>
<dbReference type="PRINTS" id="PR00504">
    <property type="entry name" value="CHROMODOMAIN"/>
</dbReference>
<keyword evidence="6" id="KW-1185">Reference proteome</keyword>
<proteinExistence type="predicted"/>
<feature type="region of interest" description="Disordered" evidence="3">
    <location>
        <begin position="29"/>
        <end position="55"/>
    </location>
</feature>
<dbReference type="EnsemblMetazoa" id="XM_014396836.2">
    <property type="protein sequence ID" value="XP_014252322.1"/>
    <property type="gene ID" value="LOC106668253"/>
</dbReference>
<feature type="region of interest" description="Disordered" evidence="3">
    <location>
        <begin position="842"/>
        <end position="967"/>
    </location>
</feature>
<accession>A0A8I6RYF6</accession>
<dbReference type="GeneID" id="106668253"/>
<dbReference type="GO" id="GO:0005634">
    <property type="term" value="C:nucleus"/>
    <property type="evidence" value="ECO:0007669"/>
    <property type="project" value="UniProtKB-SubCell"/>
</dbReference>
<reference evidence="5" key="1">
    <citation type="submission" date="2022-01" db="UniProtKB">
        <authorList>
            <consortium name="EnsemblMetazoa"/>
        </authorList>
    </citation>
    <scope>IDENTIFICATION</scope>
</reference>
<dbReference type="Gene3D" id="2.40.50.40">
    <property type="match status" value="1"/>
</dbReference>
<dbReference type="InterPro" id="IPR000953">
    <property type="entry name" value="Chromo/chromo_shadow_dom"/>
</dbReference>
<dbReference type="Pfam" id="PF00385">
    <property type="entry name" value="Chromo"/>
    <property type="match status" value="1"/>
</dbReference>
<feature type="compositionally biased region" description="Polar residues" evidence="3">
    <location>
        <begin position="500"/>
        <end position="511"/>
    </location>
</feature>
<dbReference type="AlphaFoldDB" id="A0A8I6RYF6"/>
<dbReference type="GO" id="GO:0005694">
    <property type="term" value="C:chromosome"/>
    <property type="evidence" value="ECO:0007669"/>
    <property type="project" value="UniProtKB-ARBA"/>
</dbReference>
<feature type="region of interest" description="Disordered" evidence="3">
    <location>
        <begin position="479"/>
        <end position="515"/>
    </location>
</feature>
<feature type="region of interest" description="Disordered" evidence="3">
    <location>
        <begin position="759"/>
        <end position="785"/>
    </location>
</feature>
<dbReference type="InterPro" id="IPR017984">
    <property type="entry name" value="Chromo_dom_subgr"/>
</dbReference>
<feature type="compositionally biased region" description="Basic and acidic residues" evidence="3">
    <location>
        <begin position="955"/>
        <end position="967"/>
    </location>
</feature>
<sequence length="1175" mass="128254">MNSTEGGEVGAIVTDVGQEVGDISLEIFQKDGEGQAPPHVEPEQISTDTQPEKPMEVEEELPKGLQIVPTMSEGSKPDLLENDLILSEVKEQVLKEVEEMKDMPNLDSSAVSTVDIENLLEPKDLPLPLPQDDLKPIITNVELGPVHDLQPEPEVTPGHEPEQENEHEHETETESEVPEESNPQVNMEDMKVAQEELRVLDILVCGSCHQVVHFVDAFVMHKPICKGKSNFHGNIAETKSQVWAFLLWKNAQSKLSQKTGTPSTESSWKLYQKWCKMPSRIREAWVAAGETVMNFSTFGYSKTGESVLKTPIKKPGENQKSDIMETNEEDGRKPVVMRKLVQRDPAGEIKEIRPTAPSNNKKIHEDIENIRNQLEDGDSSQDKLTDLDSFEAEAPRISFQKFLRVKPSTKEGVIGMDTVQEEEFVVEKIVSRRFNPRKKQYEYLLKWEGYPSEQNTWEPAENLEACQHLLKAFEESLSKQSASKPASKPTNVAVAKKTEVTQQQPGPSGLNSFGRPVRYSKQKALNQVKAWCGSIKPDDAELETLKRRAPVTDSEDEDDGVLKRLKSEFETDSEDSLGGRIYYNKAGGMSGIIKKSARGRGAGYNRNRIVQNGTSNPDNLAAVLGLESSGDEADGKKLALEMLNRKSLEKRVSSLSPANQQVLVANAKGVVKVDPSQVPNLSSGVYIMSNKSGIIKLDSVSPSKALSLKQGPVKEVTAIAPKPAMTSTITSGSVVMLNKQNQNTTGIQRTGILRKNTLTNMGRGGNSNTVIQRGIGRPSRPPGNIKITNPNTRLLHSGSAAARSNVNVTPSVKPKLPLKTTVTQEPQKKALEIERRVLGSKIGRGGFPARGGFKGRGGITIGGPPNNSISDTDSIGSKGKDKDADSIFRDMAQESQSSDSDPGIPDDFPADLPPIEPESPPRPLTLCPETGKVLSKAEGERTPEPTPPPSPVVIKQEEPEKPSTLIKQKEDQPFLSRVNSTKDNTILKKTLGRPGTTGSIVISPKKSIQEEEDNDSEFVTITGEDGLLYKVSKAELNNTLLVSGEDGQQCVYVTTGENGDENAAVLALGSTYSDTVAQLEGVNILGTEGEETQFYVKESEDGELLSLEVQGQDGSEDGQSQLVAQLVEAGEPAPGGGPRRVVLLLPDGNLMMTEVDEEQYAALELDKFQTTTEME</sequence>
<comment type="subcellular location">
    <subcellularLocation>
        <location evidence="1">Nucleus</location>
    </subcellularLocation>
</comment>
<evidence type="ECO:0000256" key="2">
    <source>
        <dbReference type="ARBA" id="ARBA00023242"/>
    </source>
</evidence>
<feature type="compositionally biased region" description="Polar residues" evidence="3">
    <location>
        <begin position="759"/>
        <end position="771"/>
    </location>
</feature>
<dbReference type="InterPro" id="IPR051219">
    <property type="entry name" value="Heterochromatin_chromo-domain"/>
</dbReference>
<evidence type="ECO:0000313" key="6">
    <source>
        <dbReference type="Proteomes" id="UP000494040"/>
    </source>
</evidence>
<dbReference type="OMA" id="MDSFKQW"/>
<dbReference type="PANTHER" id="PTHR22812">
    <property type="entry name" value="CHROMOBOX PROTEIN"/>
    <property type="match status" value="1"/>
</dbReference>
<dbReference type="KEGG" id="clec:106668253"/>
<dbReference type="Proteomes" id="UP000494040">
    <property type="component" value="Unassembled WGS sequence"/>
</dbReference>
<dbReference type="CTD" id="40508"/>
<feature type="compositionally biased region" description="Basic and acidic residues" evidence="3">
    <location>
        <begin position="878"/>
        <end position="892"/>
    </location>
</feature>
<dbReference type="RefSeq" id="XP_014252313.1">
    <property type="nucleotide sequence ID" value="XM_014396827.2"/>
</dbReference>
<evidence type="ECO:0000259" key="4">
    <source>
        <dbReference type="PROSITE" id="PS50013"/>
    </source>
</evidence>